<feature type="compositionally biased region" description="Basic and acidic residues" evidence="1">
    <location>
        <begin position="689"/>
        <end position="705"/>
    </location>
</feature>
<protein>
    <recommendedName>
        <fullName evidence="5">Secreted protein</fullName>
    </recommendedName>
</protein>
<evidence type="ECO:0000256" key="2">
    <source>
        <dbReference type="SAM" id="SignalP"/>
    </source>
</evidence>
<evidence type="ECO:0008006" key="5">
    <source>
        <dbReference type="Google" id="ProtNLM"/>
    </source>
</evidence>
<name>A0A9E6RD89_9HYPH</name>
<evidence type="ECO:0000313" key="4">
    <source>
        <dbReference type="Proteomes" id="UP000825701"/>
    </source>
</evidence>
<proteinExistence type="predicted"/>
<keyword evidence="2" id="KW-0732">Signal</keyword>
<sequence>MSKGSVMPFPPLKSVGRAVLGAALAVALATLAPQARAAVADDPTGPGPYPVGKVEYRLPAKFDPWVVKWDPKVTGSQQIWTEIWARVFYPMGPTVGTTPVVVMLHGEHGTCGKRDSTGKWRIDNRADYSTTGKCPRGYDVTPNHWGYDYIGERLATQGYTVVSINTNRGVNQYKVADPADPDPDLIIRRGRMILRHLHLLGQWNQNKGSPPAFFKRDLIGKLDFSKISLVGHSRGGDAIVSAYYLFNGDVDGWKSSRLPAGASIVSLAAIAPTASLRQRNLPSTLPLGGAAYGVLLPSCDADVFKMEGMRTYDRAVNFFPDQRGNYRAVFQTDGANHNAYNTEWHTTDYYDLAGERPLTHECPGQKKLFPTIGTSEAQKTQALYFVMAIVRSRTKGGSWAELLNPAYDLPEPLARTGRIDRSYFPGTKVNGGLQLVRFDDNPAGACNSKLLPLEGVEGSCRFVPYHSWNSTDLADRYNTWGAQLRWGPPTVKEAPANGYHYAYVVLNNQQPADISKMKTIEFRVGPDCVIKTYYDQDKNRVDACVKRSPQAGEAGSQNIGVLLLDGEGRASNTSYVRLYDYLDDRQAVGLDVPGANLLPVNPSYHALMSSARVPVSEFLRNAEAGFDPKTVRLMLLLLSPAGAHGDNAAGGVFFGDVWATNEPATNMKFRRPPDIRRRPAGPAGPAASAHDRRGARPPRRGERAGRGGLCASRRRAGRAGRRRRPDRRRRAHDRAGQRGRDARRRGRVHAFGALGDHRGAERARRGHRRTSGQGRAHRRRPDDGAHRGSGRRLRRGAGRRLARDRGGRFEMAVRPGGQILGSVNRSSVR</sequence>
<feature type="compositionally biased region" description="Basic residues" evidence="1">
    <location>
        <begin position="712"/>
        <end position="732"/>
    </location>
</feature>
<reference evidence="3" key="1">
    <citation type="submission" date="2021-08" db="EMBL/GenBank/DDBJ databases">
        <authorList>
            <person name="Zhang H."/>
            <person name="Xu M."/>
            <person name="Yu Z."/>
            <person name="Yang L."/>
            <person name="Cai Y."/>
        </authorList>
    </citation>
    <scope>NUCLEOTIDE SEQUENCE</scope>
    <source>
        <strain evidence="3">CHL1</strain>
    </source>
</reference>
<dbReference type="InterPro" id="IPR029058">
    <property type="entry name" value="AB_hydrolase_fold"/>
</dbReference>
<evidence type="ECO:0000256" key="1">
    <source>
        <dbReference type="SAM" id="MobiDB-lite"/>
    </source>
</evidence>
<dbReference type="EMBL" id="CP081869">
    <property type="protein sequence ID" value="QZO01179.1"/>
    <property type="molecule type" value="Genomic_DNA"/>
</dbReference>
<dbReference type="AlphaFoldDB" id="A0A9E6RD89"/>
<accession>A0A9E6RD89</accession>
<evidence type="ECO:0000313" key="3">
    <source>
        <dbReference type="EMBL" id="QZO01179.1"/>
    </source>
</evidence>
<dbReference type="Gene3D" id="3.40.50.1820">
    <property type="entry name" value="alpha/beta hydrolase"/>
    <property type="match status" value="1"/>
</dbReference>
<dbReference type="KEGG" id="cmet:K6K41_06430"/>
<dbReference type="SUPFAM" id="SSF53474">
    <property type="entry name" value="alpha/beta-Hydrolases"/>
    <property type="match status" value="1"/>
</dbReference>
<organism evidence="3 4">
    <name type="scientific">Chenggangzhangella methanolivorans</name>
    <dbReference type="NCBI Taxonomy" id="1437009"/>
    <lineage>
        <taxon>Bacteria</taxon>
        <taxon>Pseudomonadati</taxon>
        <taxon>Pseudomonadota</taxon>
        <taxon>Alphaproteobacteria</taxon>
        <taxon>Hyphomicrobiales</taxon>
        <taxon>Methylopilaceae</taxon>
        <taxon>Chenggangzhangella</taxon>
    </lineage>
</organism>
<dbReference type="Proteomes" id="UP000825701">
    <property type="component" value="Chromosome"/>
</dbReference>
<dbReference type="RefSeq" id="WP_261404417.1">
    <property type="nucleotide sequence ID" value="NZ_CP081869.1"/>
</dbReference>
<keyword evidence="4" id="KW-1185">Reference proteome</keyword>
<feature type="compositionally biased region" description="Basic residues" evidence="1">
    <location>
        <begin position="764"/>
        <end position="779"/>
    </location>
</feature>
<feature type="region of interest" description="Disordered" evidence="1">
    <location>
        <begin position="665"/>
        <end position="808"/>
    </location>
</feature>
<feature type="chain" id="PRO_5039205548" description="Secreted protein" evidence="2">
    <location>
        <begin position="38"/>
        <end position="829"/>
    </location>
</feature>
<feature type="signal peptide" evidence="2">
    <location>
        <begin position="1"/>
        <end position="37"/>
    </location>
</feature>
<gene>
    <name evidence="3" type="ORF">K6K41_06430</name>
</gene>
<feature type="compositionally biased region" description="Basic residues" evidence="1">
    <location>
        <begin position="788"/>
        <end position="800"/>
    </location>
</feature>